<gene>
    <name evidence="1" type="ORF">ACFOOQ_08020</name>
</gene>
<reference evidence="2" key="1">
    <citation type="journal article" date="2019" name="Int. J. Syst. Evol. Microbiol.">
        <title>The Global Catalogue of Microorganisms (GCM) 10K type strain sequencing project: providing services to taxonomists for standard genome sequencing and annotation.</title>
        <authorList>
            <consortium name="The Broad Institute Genomics Platform"/>
            <consortium name="The Broad Institute Genome Sequencing Center for Infectious Disease"/>
            <person name="Wu L."/>
            <person name="Ma J."/>
        </authorList>
    </citation>
    <scope>NUCLEOTIDE SEQUENCE [LARGE SCALE GENOMIC DNA]</scope>
    <source>
        <strain evidence="2">KCTC 42182</strain>
    </source>
</reference>
<sequence length="113" mass="12039">MSSQSRKSPPLQPVEPDWQQGLVLVCSECDGGRGIGLASDLKQALKDAGHKKDVRVARVRCLGLCPKHGVAATVTGPDRVAQSYVVEAKDKAAVAALQDAVLPPRRRREDAAD</sequence>
<dbReference type="Gene3D" id="3.40.30.10">
    <property type="entry name" value="Glutaredoxin"/>
    <property type="match status" value="1"/>
</dbReference>
<dbReference type="EMBL" id="JBHRYJ010000001">
    <property type="protein sequence ID" value="MFC3675485.1"/>
    <property type="molecule type" value="Genomic_DNA"/>
</dbReference>
<evidence type="ECO:0000313" key="2">
    <source>
        <dbReference type="Proteomes" id="UP001595711"/>
    </source>
</evidence>
<dbReference type="Proteomes" id="UP001595711">
    <property type="component" value="Unassembled WGS sequence"/>
</dbReference>
<dbReference type="CDD" id="cd02980">
    <property type="entry name" value="TRX_Fd_family"/>
    <property type="match status" value="1"/>
</dbReference>
<evidence type="ECO:0008006" key="3">
    <source>
        <dbReference type="Google" id="ProtNLM"/>
    </source>
</evidence>
<protein>
    <recommendedName>
        <fullName evidence="3">(2Fe-2S) ferredoxin</fullName>
    </recommendedName>
</protein>
<name>A0ABV7VDA6_9PROT</name>
<evidence type="ECO:0000313" key="1">
    <source>
        <dbReference type="EMBL" id="MFC3675485.1"/>
    </source>
</evidence>
<comment type="caution">
    <text evidence="1">The sequence shown here is derived from an EMBL/GenBank/DDBJ whole genome shotgun (WGS) entry which is preliminary data.</text>
</comment>
<dbReference type="RefSeq" id="WP_379724153.1">
    <property type="nucleotide sequence ID" value="NZ_JBHRYJ010000001.1"/>
</dbReference>
<organism evidence="1 2">
    <name type="scientific">Ferrovibrio xuzhouensis</name>
    <dbReference type="NCBI Taxonomy" id="1576914"/>
    <lineage>
        <taxon>Bacteria</taxon>
        <taxon>Pseudomonadati</taxon>
        <taxon>Pseudomonadota</taxon>
        <taxon>Alphaproteobacteria</taxon>
        <taxon>Rhodospirillales</taxon>
        <taxon>Rhodospirillaceae</taxon>
        <taxon>Ferrovibrio</taxon>
    </lineage>
</organism>
<keyword evidence="2" id="KW-1185">Reference proteome</keyword>
<accession>A0ABV7VDA6</accession>
<proteinExistence type="predicted"/>